<evidence type="ECO:0000259" key="12">
    <source>
        <dbReference type="PROSITE" id="PS50109"/>
    </source>
</evidence>
<evidence type="ECO:0000256" key="2">
    <source>
        <dbReference type="ARBA" id="ARBA00004236"/>
    </source>
</evidence>
<dbReference type="CDD" id="cd00082">
    <property type="entry name" value="HisKA"/>
    <property type="match status" value="1"/>
</dbReference>
<dbReference type="PROSITE" id="PS50885">
    <property type="entry name" value="HAMP"/>
    <property type="match status" value="1"/>
</dbReference>
<dbReference type="Gene3D" id="6.10.340.10">
    <property type="match status" value="1"/>
</dbReference>
<keyword evidence="7 14" id="KW-0418">Kinase</keyword>
<dbReference type="PROSITE" id="PS50109">
    <property type="entry name" value="HIS_KIN"/>
    <property type="match status" value="1"/>
</dbReference>
<feature type="transmembrane region" description="Helical" evidence="11">
    <location>
        <begin position="12"/>
        <end position="30"/>
    </location>
</feature>
<evidence type="ECO:0000256" key="1">
    <source>
        <dbReference type="ARBA" id="ARBA00000085"/>
    </source>
</evidence>
<keyword evidence="8 11" id="KW-1133">Transmembrane helix</keyword>
<keyword evidence="5" id="KW-0808">Transferase</keyword>
<evidence type="ECO:0000256" key="9">
    <source>
        <dbReference type="ARBA" id="ARBA00023012"/>
    </source>
</evidence>
<dbReference type="Proteomes" id="UP000076947">
    <property type="component" value="Unassembled WGS sequence"/>
</dbReference>
<name>A0A177IUZ6_9CORY</name>
<dbReference type="EC" id="2.7.13.3" evidence="3"/>
<evidence type="ECO:0000313" key="14">
    <source>
        <dbReference type="EMBL" id="OAH32649.1"/>
    </source>
</evidence>
<comment type="catalytic activity">
    <reaction evidence="1">
        <text>ATP + protein L-histidine = ADP + protein N-phospho-L-histidine.</text>
        <dbReference type="EC" id="2.7.13.3"/>
    </reaction>
</comment>
<dbReference type="Gene3D" id="1.10.287.130">
    <property type="match status" value="1"/>
</dbReference>
<evidence type="ECO:0000313" key="15">
    <source>
        <dbReference type="Proteomes" id="UP000076947"/>
    </source>
</evidence>
<dbReference type="InterPro" id="IPR036097">
    <property type="entry name" value="HisK_dim/P_sf"/>
</dbReference>
<evidence type="ECO:0000256" key="11">
    <source>
        <dbReference type="SAM" id="Phobius"/>
    </source>
</evidence>
<dbReference type="Pfam" id="PF00672">
    <property type="entry name" value="HAMP"/>
    <property type="match status" value="1"/>
</dbReference>
<dbReference type="CDD" id="cd00075">
    <property type="entry name" value="HATPase"/>
    <property type="match status" value="1"/>
</dbReference>
<keyword evidence="15" id="KW-1185">Reference proteome</keyword>
<evidence type="ECO:0000256" key="7">
    <source>
        <dbReference type="ARBA" id="ARBA00022777"/>
    </source>
</evidence>
<dbReference type="InterPro" id="IPR003660">
    <property type="entry name" value="HAMP_dom"/>
</dbReference>
<dbReference type="InterPro" id="IPR004358">
    <property type="entry name" value="Sig_transdc_His_kin-like_C"/>
</dbReference>
<evidence type="ECO:0000256" key="5">
    <source>
        <dbReference type="ARBA" id="ARBA00022679"/>
    </source>
</evidence>
<dbReference type="SUPFAM" id="SSF55874">
    <property type="entry name" value="ATPase domain of HSP90 chaperone/DNA topoisomerase II/histidine kinase"/>
    <property type="match status" value="1"/>
</dbReference>
<comment type="caution">
    <text evidence="14">The sequence shown here is derived from an EMBL/GenBank/DDBJ whole genome shotgun (WGS) entry which is preliminary data.</text>
</comment>
<dbReference type="SUPFAM" id="SSF158472">
    <property type="entry name" value="HAMP domain-like"/>
    <property type="match status" value="1"/>
</dbReference>
<dbReference type="CDD" id="cd06225">
    <property type="entry name" value="HAMP"/>
    <property type="match status" value="1"/>
</dbReference>
<dbReference type="Pfam" id="PF02518">
    <property type="entry name" value="HATPase_c"/>
    <property type="match status" value="1"/>
</dbReference>
<dbReference type="InterPro" id="IPR050428">
    <property type="entry name" value="TCS_sensor_his_kinase"/>
</dbReference>
<feature type="transmembrane region" description="Helical" evidence="11">
    <location>
        <begin position="166"/>
        <end position="186"/>
    </location>
</feature>
<reference evidence="15" key="1">
    <citation type="submission" date="2016-02" db="EMBL/GenBank/DDBJ databases">
        <authorList>
            <person name="Kaur G."/>
            <person name="Nair G.R."/>
            <person name="Mayilraj S."/>
        </authorList>
    </citation>
    <scope>NUCLEOTIDE SEQUENCE [LARGE SCALE GENOMIC DNA]</scope>
    <source>
        <strain evidence="15">GA-15</strain>
    </source>
</reference>
<dbReference type="PANTHER" id="PTHR45436">
    <property type="entry name" value="SENSOR HISTIDINE KINASE YKOH"/>
    <property type="match status" value="1"/>
</dbReference>
<gene>
    <name evidence="14" type="ORF">AYJ05_03025</name>
</gene>
<evidence type="ECO:0000259" key="13">
    <source>
        <dbReference type="PROSITE" id="PS50885"/>
    </source>
</evidence>
<dbReference type="InterPro" id="IPR003661">
    <property type="entry name" value="HisK_dim/P_dom"/>
</dbReference>
<comment type="subcellular location">
    <subcellularLocation>
        <location evidence="2">Cell membrane</location>
    </subcellularLocation>
</comment>
<keyword evidence="10 11" id="KW-0472">Membrane</keyword>
<dbReference type="SMART" id="SM00388">
    <property type="entry name" value="HisKA"/>
    <property type="match status" value="1"/>
</dbReference>
<keyword evidence="6 11" id="KW-0812">Transmembrane</keyword>
<dbReference type="PRINTS" id="PR00344">
    <property type="entry name" value="BCTRLSENSOR"/>
</dbReference>
<dbReference type="InterPro" id="IPR003594">
    <property type="entry name" value="HATPase_dom"/>
</dbReference>
<dbReference type="EMBL" id="LSTQ01000001">
    <property type="protein sequence ID" value="OAH32649.1"/>
    <property type="molecule type" value="Genomic_DNA"/>
</dbReference>
<dbReference type="Pfam" id="PF00512">
    <property type="entry name" value="HisKA"/>
    <property type="match status" value="1"/>
</dbReference>
<dbReference type="GO" id="GO:0000155">
    <property type="term" value="F:phosphorelay sensor kinase activity"/>
    <property type="evidence" value="ECO:0007669"/>
    <property type="project" value="InterPro"/>
</dbReference>
<dbReference type="InterPro" id="IPR036890">
    <property type="entry name" value="HATPase_C_sf"/>
</dbReference>
<dbReference type="SUPFAM" id="SSF47384">
    <property type="entry name" value="Homodimeric domain of signal transducing histidine kinase"/>
    <property type="match status" value="1"/>
</dbReference>
<dbReference type="GO" id="GO:0005886">
    <property type="term" value="C:plasma membrane"/>
    <property type="evidence" value="ECO:0007669"/>
    <property type="project" value="UniProtKB-SubCell"/>
</dbReference>
<dbReference type="STRING" id="1705.CA21670_07485"/>
<evidence type="ECO:0000256" key="8">
    <source>
        <dbReference type="ARBA" id="ARBA00022989"/>
    </source>
</evidence>
<accession>A0A177IUZ6</accession>
<protein>
    <recommendedName>
        <fullName evidence="3">histidine kinase</fullName>
        <ecNumber evidence="3">2.7.13.3</ecNumber>
    </recommendedName>
</protein>
<feature type="domain" description="Histidine kinase" evidence="12">
    <location>
        <begin position="248"/>
        <end position="476"/>
    </location>
</feature>
<evidence type="ECO:0000256" key="10">
    <source>
        <dbReference type="ARBA" id="ARBA00023136"/>
    </source>
</evidence>
<organism evidence="14 15">
    <name type="scientific">Corynebacterium stationis</name>
    <dbReference type="NCBI Taxonomy" id="1705"/>
    <lineage>
        <taxon>Bacteria</taxon>
        <taxon>Bacillati</taxon>
        <taxon>Actinomycetota</taxon>
        <taxon>Actinomycetes</taxon>
        <taxon>Mycobacteriales</taxon>
        <taxon>Corynebacteriaceae</taxon>
        <taxon>Corynebacterium</taxon>
    </lineage>
</organism>
<dbReference type="RefSeq" id="WP_066837275.1">
    <property type="nucleotide sequence ID" value="NZ_LSTQ01000001.1"/>
</dbReference>
<proteinExistence type="predicted"/>
<dbReference type="FunFam" id="1.10.287.130:FF:000001">
    <property type="entry name" value="Two-component sensor histidine kinase"/>
    <property type="match status" value="1"/>
</dbReference>
<dbReference type="SMART" id="SM00304">
    <property type="entry name" value="HAMP"/>
    <property type="match status" value="1"/>
</dbReference>
<dbReference type="PANTHER" id="PTHR45436:SF5">
    <property type="entry name" value="SENSOR HISTIDINE KINASE TRCS"/>
    <property type="match status" value="1"/>
</dbReference>
<dbReference type="AlphaFoldDB" id="A0A177IUZ6"/>
<evidence type="ECO:0000256" key="4">
    <source>
        <dbReference type="ARBA" id="ARBA00022553"/>
    </source>
</evidence>
<keyword evidence="9" id="KW-0902">Two-component regulatory system</keyword>
<keyword evidence="4" id="KW-0597">Phosphoprotein</keyword>
<feature type="domain" description="HAMP" evidence="13">
    <location>
        <begin position="188"/>
        <end position="240"/>
    </location>
</feature>
<sequence length="480" mass="52442">MKRLFVSLRFSIMVWIMMVVFAALASMIYFTDSLRRADVHDIANEAVEKTAVEVEAHSRLAGGHASSAQLIETYLSHEVPEANEVLVGVIDDRFVFQQLDSLTRPDVDARAFSPMVRSIVIGDESSGITDGIHWGKITVPSESGLDYVVVLVSTEQVYADLNRQTLIFAGLGLISLSLAAAIAWVISSRIIAPVRQVAHVAERISQSNLTTRVPVHGDDEVAQLARTFNHMMDRIDEAYRAQRQFIDDAGHELRTPITIVRGNLELLDTATPEERERSLELCISELDRMTRMVNDLLTLAIAESADSDFLNIEEVDLSQLTIDIDDKAHMLTNGRSEVVGIGEGTIACDPARITEAVLEFVRNAAKYSPQDSPIRITSSIDGTHARFCVTDFGPGVEKSQQEALFQRFHRGTLEKKEQPQGNKAVPGSGSKGAGLGLSIVQAIAQAHGGRVIISSPEGAENKSQGATFGIEIPIESTVTR</sequence>
<dbReference type="InterPro" id="IPR005467">
    <property type="entry name" value="His_kinase_dom"/>
</dbReference>
<evidence type="ECO:0000256" key="6">
    <source>
        <dbReference type="ARBA" id="ARBA00022692"/>
    </source>
</evidence>
<dbReference type="SMART" id="SM00387">
    <property type="entry name" value="HATPase_c"/>
    <property type="match status" value="1"/>
</dbReference>
<dbReference type="OrthoDB" id="9786919at2"/>
<dbReference type="Gene3D" id="3.30.565.10">
    <property type="entry name" value="Histidine kinase-like ATPase, C-terminal domain"/>
    <property type="match status" value="1"/>
</dbReference>
<evidence type="ECO:0000256" key="3">
    <source>
        <dbReference type="ARBA" id="ARBA00012438"/>
    </source>
</evidence>